<sequence length="204" mass="21997">MATNMNELMALLRDQNQGSSSYTPPSESRQTGDPNLADPSTFVSESEDVSFSAMTHVPAVYPVTDPLPPPPAPTVVPLPPVAFLSTDSAVHAPPPLAMPVQPPVYNVLPPTVPPTMSVPAPAHTVEPFPFQASQPYMSFSYQAPSPLNIPPLEPGTPTQVAPTTPPTNFLPEMETEQERRLKKMEETIKALQAGTSRFDYGDHN</sequence>
<feature type="compositionally biased region" description="Polar residues" evidence="1">
    <location>
        <begin position="14"/>
        <end position="33"/>
    </location>
</feature>
<proteinExistence type="predicted"/>
<comment type="caution">
    <text evidence="2">The sequence shown here is derived from an EMBL/GenBank/DDBJ whole genome shotgun (WGS) entry which is preliminary data.</text>
</comment>
<evidence type="ECO:0008006" key="4">
    <source>
        <dbReference type="Google" id="ProtNLM"/>
    </source>
</evidence>
<reference evidence="2 3" key="1">
    <citation type="submission" date="2017-11" db="EMBL/GenBank/DDBJ databases">
        <title>De-novo sequencing of pomegranate (Punica granatum L.) genome.</title>
        <authorList>
            <person name="Akparov Z."/>
            <person name="Amiraslanov A."/>
            <person name="Hajiyeva S."/>
            <person name="Abbasov M."/>
            <person name="Kaur K."/>
            <person name="Hamwieh A."/>
            <person name="Solovyev V."/>
            <person name="Salamov A."/>
            <person name="Braich B."/>
            <person name="Kosarev P."/>
            <person name="Mahmoud A."/>
            <person name="Hajiyev E."/>
            <person name="Babayeva S."/>
            <person name="Izzatullayeva V."/>
            <person name="Mammadov A."/>
            <person name="Mammadov A."/>
            <person name="Sharifova S."/>
            <person name="Ojaghi J."/>
            <person name="Eynullazada K."/>
            <person name="Bayramov B."/>
            <person name="Abdulazimova A."/>
            <person name="Shahmuradov I."/>
        </authorList>
    </citation>
    <scope>NUCLEOTIDE SEQUENCE [LARGE SCALE GENOMIC DNA]</scope>
    <source>
        <strain evidence="3">cv. AG2017</strain>
        <tissue evidence="2">Leaf</tissue>
    </source>
</reference>
<evidence type="ECO:0000313" key="2">
    <source>
        <dbReference type="EMBL" id="PKI75867.1"/>
    </source>
</evidence>
<accession>A0A2I0L582</accession>
<dbReference type="Proteomes" id="UP000233551">
    <property type="component" value="Unassembled WGS sequence"/>
</dbReference>
<protein>
    <recommendedName>
        <fullName evidence="4">Extensin-like</fullName>
    </recommendedName>
</protein>
<evidence type="ECO:0000313" key="3">
    <source>
        <dbReference type="Proteomes" id="UP000233551"/>
    </source>
</evidence>
<name>A0A2I0L582_PUNGR</name>
<keyword evidence="3" id="KW-1185">Reference proteome</keyword>
<evidence type="ECO:0000256" key="1">
    <source>
        <dbReference type="SAM" id="MobiDB-lite"/>
    </source>
</evidence>
<dbReference type="EMBL" id="PGOL01000148">
    <property type="protein sequence ID" value="PKI75867.1"/>
    <property type="molecule type" value="Genomic_DNA"/>
</dbReference>
<dbReference type="AlphaFoldDB" id="A0A2I0L582"/>
<organism evidence="2 3">
    <name type="scientific">Punica granatum</name>
    <name type="common">Pomegranate</name>
    <dbReference type="NCBI Taxonomy" id="22663"/>
    <lineage>
        <taxon>Eukaryota</taxon>
        <taxon>Viridiplantae</taxon>
        <taxon>Streptophyta</taxon>
        <taxon>Embryophyta</taxon>
        <taxon>Tracheophyta</taxon>
        <taxon>Spermatophyta</taxon>
        <taxon>Magnoliopsida</taxon>
        <taxon>eudicotyledons</taxon>
        <taxon>Gunneridae</taxon>
        <taxon>Pentapetalae</taxon>
        <taxon>rosids</taxon>
        <taxon>malvids</taxon>
        <taxon>Myrtales</taxon>
        <taxon>Lythraceae</taxon>
        <taxon>Punica</taxon>
    </lineage>
</organism>
<gene>
    <name evidence="2" type="ORF">CRG98_003782</name>
</gene>
<feature type="region of interest" description="Disordered" evidence="1">
    <location>
        <begin position="1"/>
        <end position="47"/>
    </location>
</feature>